<organism evidence="1 2">
    <name type="scientific">Mycobacterium phage Nibb</name>
    <dbReference type="NCBI Taxonomy" id="2510585"/>
    <lineage>
        <taxon>Viruses</taxon>
        <taxon>Duplodnaviria</taxon>
        <taxon>Heunggongvirae</taxon>
        <taxon>Uroviricota</taxon>
        <taxon>Caudoviricetes</taxon>
        <taxon>Weiservirinae</taxon>
        <taxon>Anayavirus</taxon>
        <taxon>Anayavirus nibb</taxon>
    </lineage>
</organism>
<accession>A0A411B5M2</accession>
<proteinExistence type="predicted"/>
<reference evidence="1 2" key="1">
    <citation type="submission" date="2019-01" db="EMBL/GenBank/DDBJ databases">
        <authorList>
            <person name="Neitz A."/>
            <person name="Villela V."/>
            <person name="Anton S."/>
            <person name="Buhyoff S."/>
            <person name="Consani M."/>
            <person name="Davis D."/>
            <person name="Haas R."/>
            <person name="Heid C."/>
            <person name="Roop S."/>
            <person name="Braley A.B."/>
            <person name="Ettinger A.-S.H."/>
            <person name="Anders K.R."/>
            <person name="Garlena R.A."/>
            <person name="Russell D.A."/>
            <person name="Pope W.H."/>
            <person name="Jacobs-Sera D."/>
            <person name="Hendrix R.W."/>
            <person name="Hatfull G.F."/>
        </authorList>
    </citation>
    <scope>NUCLEOTIDE SEQUENCE [LARGE SCALE GENOMIC DNA]</scope>
</reference>
<evidence type="ECO:0000313" key="1">
    <source>
        <dbReference type="EMBL" id="QAX95639.1"/>
    </source>
</evidence>
<protein>
    <submittedName>
        <fullName evidence="1">Uncharacterized protein</fullName>
    </submittedName>
</protein>
<dbReference type="GeneID" id="60325165"/>
<dbReference type="KEGG" id="vg:60325165"/>
<sequence length="93" mass="10051">MHTNTKEPDMITTAAQADRFAAYAASAARDYLASMDHYGDVYVPVGDGRVSSPGYCENKLRKAFHMIGAKALPAGSWRGAQWRAFAEQILAGA</sequence>
<dbReference type="RefSeq" id="YP_009953688.1">
    <property type="nucleotide sequence ID" value="NC_051624.1"/>
</dbReference>
<evidence type="ECO:0000313" key="2">
    <source>
        <dbReference type="Proteomes" id="UP000290045"/>
    </source>
</evidence>
<dbReference type="EMBL" id="MK460246">
    <property type="protein sequence ID" value="QAX95639.1"/>
    <property type="molecule type" value="Genomic_DNA"/>
</dbReference>
<gene>
    <name evidence="1" type="primary">100</name>
    <name evidence="1" type="ORF">SEA_NIBB_100</name>
</gene>
<keyword evidence="2" id="KW-1185">Reference proteome</keyword>
<name>A0A411B5M2_9CAUD</name>
<dbReference type="Proteomes" id="UP000290045">
    <property type="component" value="Segment"/>
</dbReference>